<accession>A0A8S3XGY8</accession>
<dbReference type="Pfam" id="PF05694">
    <property type="entry name" value="SBP56"/>
    <property type="match status" value="1"/>
</dbReference>
<dbReference type="GO" id="GO:0008430">
    <property type="term" value="F:selenium binding"/>
    <property type="evidence" value="ECO:0007669"/>
    <property type="project" value="InterPro"/>
</dbReference>
<dbReference type="AlphaFoldDB" id="A0A8S3XGY8"/>
<keyword evidence="3" id="KW-0175">Coiled coil</keyword>
<keyword evidence="2" id="KW-0711">Selenium</keyword>
<evidence type="ECO:0000256" key="2">
    <source>
        <dbReference type="ARBA" id="ARBA00023266"/>
    </source>
</evidence>
<feature type="coiled-coil region" evidence="3">
    <location>
        <begin position="285"/>
        <end position="312"/>
    </location>
</feature>
<reference evidence="4" key="1">
    <citation type="submission" date="2021-04" db="EMBL/GenBank/DDBJ databases">
        <authorList>
            <person name="Tunstrom K."/>
        </authorList>
    </citation>
    <scope>NUCLEOTIDE SEQUENCE</scope>
</reference>
<comment type="similarity">
    <text evidence="1">Belongs to the selenium-binding protein family.</text>
</comment>
<evidence type="ECO:0000256" key="1">
    <source>
        <dbReference type="ARBA" id="ARBA00005606"/>
    </source>
</evidence>
<protein>
    <submittedName>
        <fullName evidence="4">(apollo) hypothetical protein</fullName>
    </submittedName>
</protein>
<evidence type="ECO:0000256" key="3">
    <source>
        <dbReference type="SAM" id="Coils"/>
    </source>
</evidence>
<evidence type="ECO:0000313" key="4">
    <source>
        <dbReference type="EMBL" id="CAG5025372.1"/>
    </source>
</evidence>
<comment type="caution">
    <text evidence="4">The sequence shown here is derived from an EMBL/GenBank/DDBJ whole genome shotgun (WGS) entry which is preliminary data.</text>
</comment>
<dbReference type="PANTHER" id="PTHR23300">
    <property type="entry name" value="METHANETHIOL OXIDASE"/>
    <property type="match status" value="1"/>
</dbReference>
<dbReference type="InterPro" id="IPR008826">
    <property type="entry name" value="Se-bd"/>
</dbReference>
<keyword evidence="5" id="KW-1185">Reference proteome</keyword>
<dbReference type="PANTHER" id="PTHR23300:SF0">
    <property type="entry name" value="METHANETHIOL OXIDASE"/>
    <property type="match status" value="1"/>
</dbReference>
<dbReference type="Proteomes" id="UP000691718">
    <property type="component" value="Unassembled WGS sequence"/>
</dbReference>
<organism evidence="4 5">
    <name type="scientific">Parnassius apollo</name>
    <name type="common">Apollo butterfly</name>
    <name type="synonym">Papilio apollo</name>
    <dbReference type="NCBI Taxonomy" id="110799"/>
    <lineage>
        <taxon>Eukaryota</taxon>
        <taxon>Metazoa</taxon>
        <taxon>Ecdysozoa</taxon>
        <taxon>Arthropoda</taxon>
        <taxon>Hexapoda</taxon>
        <taxon>Insecta</taxon>
        <taxon>Pterygota</taxon>
        <taxon>Neoptera</taxon>
        <taxon>Endopterygota</taxon>
        <taxon>Lepidoptera</taxon>
        <taxon>Glossata</taxon>
        <taxon>Ditrysia</taxon>
        <taxon>Papilionoidea</taxon>
        <taxon>Papilionidae</taxon>
        <taxon>Parnassiinae</taxon>
        <taxon>Parnassini</taxon>
        <taxon>Parnassius</taxon>
        <taxon>Parnassius</taxon>
    </lineage>
</organism>
<dbReference type="EMBL" id="CAJQZP010001172">
    <property type="protein sequence ID" value="CAG5025372.1"/>
    <property type="molecule type" value="Genomic_DNA"/>
</dbReference>
<proteinExistence type="inferred from homology"/>
<evidence type="ECO:0000313" key="5">
    <source>
        <dbReference type="Proteomes" id="UP000691718"/>
    </source>
</evidence>
<gene>
    <name evidence="4" type="ORF">PAPOLLO_LOCUS18368</name>
</gene>
<sequence>MSAGSSRTRQAASAAGGVRRMRWTRDMNANALRAYYRAKGEETAGIAYRARMHCFFAELEPSIPVTEQNLADRVRYIMRSKIFDDAELERLRREAIPSSNELATAGDAAPQATDQLPRVEAAMDLPVVVDSDDDEMVSHELEQMWSILEEAILETRSMPLENRPRLPRIPLSKRNRAVVRALNPMLVTYLEASRDLCETDSVLFGAAVAACRIIGARLPMAGRATKQSSAIPAWRKRIEDRIAKARALIGRLISFRSGNNRPRVVRTVRMAFAGTNISLSQPDITQKLTERIDDLKQKIAAWGKRIRRFTERSRRFNQNRLFQSDQKRLYKSLERPEVCGAGPGPDQANTVAFWRGLWSEPVNHSEGPWTEVVASQCARITPMDPVIITPDDVAEAVRRAPNWKSPGLDGLHHYWLKGFMVCHAVLARQFQEALNQKSLPSLFTTGITHLVPKDQVTTDPSKYRPITCKGPGYASPLDAFRNGPREKLLYVVCVQPNLTKQDYLATVDVDPDSPTYSQVIHRTYTGSLGDELHHSGWNVCSSCHDNPDLSRNLLLLPGLHSCNIYVIDVGSNPRKPELHKVIDGSEMKSFNCTFPHTTHCLANGDIMISTMGDKNENGKGDFVLVDSITLKVKGTWTAGNKLAKFGYDFWYQPYHDVMVASEWGNPKHFKTGFHPEDIPNKERYGTSLNVYKWSTHELIQVIDLGKEGCAPLEIRFLHDPKSSQGFVGCAVEANVYRFYKALDGTWKAHKVIDIPTKIVQENGVNTQLNGLISDILLSLDDKYLYLSCWLHGDVRQYDISDPEHPKLTGRVCFGGKIVNDSLTVIEDKEFQEPVKPVIIKNKQLPGAPQMLQLSLDGKRLYVSSSLYSPWDKQIYPKSIEKGGWIVKLDVDTENGGLKLDPDFLIDFGIEPNGPVLPHDMRYPGGDCTSDIWLPENC</sequence>
<name>A0A8S3XGY8_PARAO</name>
<dbReference type="OrthoDB" id="2194416at2759"/>